<reference evidence="2 3" key="1">
    <citation type="journal article" date="2011" name="Genome Res.">
        <title>Chromosome and gene copy number variation allow major structural change between species and strains of Leishmania.</title>
        <authorList>
            <person name="Rogers M.B."/>
            <person name="Hilley J.D."/>
            <person name="Dickens N.J."/>
            <person name="Wilkes J."/>
            <person name="Bates P.A."/>
            <person name="Depledge D.P."/>
            <person name="Harris D."/>
            <person name="Her Y."/>
            <person name="Herzyk P."/>
            <person name="Imamura H."/>
            <person name="Otto T.D."/>
            <person name="Sanders M."/>
            <person name="Seeger K."/>
            <person name="Dujardin J.C."/>
            <person name="Berriman M."/>
            <person name="Smith D.F."/>
            <person name="Hertz-Fowler C."/>
            <person name="Mottram J.C."/>
        </authorList>
    </citation>
    <scope>NUCLEOTIDE SEQUENCE [LARGE SCALE GENOMIC DNA]</scope>
    <source>
        <strain evidence="2 3">MHOM/GT/2001/U1103</strain>
    </source>
</reference>
<protein>
    <submittedName>
        <fullName evidence="2">Uncharacterized protein</fullName>
    </submittedName>
</protein>
<keyword evidence="1" id="KW-0812">Transmembrane</keyword>
<dbReference type="VEuPathDB" id="TriTrypDB:LmxM.23.0230"/>
<name>E9AW26_LEIMU</name>
<dbReference type="PhylomeDB" id="E9AW26"/>
<dbReference type="OrthoDB" id="264675at2759"/>
<gene>
    <name evidence="2" type="ORF">LMXM_23_0230</name>
</gene>
<accession>E9AW26</accession>
<sequence>MSASLMTGQVRNSWRRSIYLWLTTSARDSRNRTDDVGTHLQASRKERNKVQRVNDLFHASGMWHYHRDTLEGITLQGMGKGLAWSFMIVPACFVLTFIVCITLYRRGDRRAQQQHAQEEWQHHLLEAAQKRAAADKELKSACNHAVEVKSVLRSIREEQHWAAQLESNMAIINEKLQCHIGDDESTRKDG</sequence>
<evidence type="ECO:0000256" key="1">
    <source>
        <dbReference type="SAM" id="Phobius"/>
    </source>
</evidence>
<dbReference type="EMBL" id="FR799576">
    <property type="protein sequence ID" value="CBZ27160.1"/>
    <property type="molecule type" value="Genomic_DNA"/>
</dbReference>
<dbReference type="KEGG" id="lmi:LMXM_23_0230"/>
<evidence type="ECO:0000313" key="3">
    <source>
        <dbReference type="Proteomes" id="UP000007259"/>
    </source>
</evidence>
<keyword evidence="1" id="KW-1133">Transmembrane helix</keyword>
<keyword evidence="3" id="KW-1185">Reference proteome</keyword>
<keyword evidence="1" id="KW-0472">Membrane</keyword>
<dbReference type="AlphaFoldDB" id="E9AW26"/>
<dbReference type="OMA" id="HASGMWH"/>
<dbReference type="RefSeq" id="XP_003875648.1">
    <property type="nucleotide sequence ID" value="XM_003875599.1"/>
</dbReference>
<proteinExistence type="predicted"/>
<dbReference type="Proteomes" id="UP000007259">
    <property type="component" value="Chromosome 23"/>
</dbReference>
<dbReference type="GeneID" id="13454350"/>
<feature type="transmembrane region" description="Helical" evidence="1">
    <location>
        <begin position="82"/>
        <end position="104"/>
    </location>
</feature>
<organism evidence="2 3">
    <name type="scientific">Leishmania mexicana (strain MHOM/GT/2001/U1103)</name>
    <dbReference type="NCBI Taxonomy" id="929439"/>
    <lineage>
        <taxon>Eukaryota</taxon>
        <taxon>Discoba</taxon>
        <taxon>Euglenozoa</taxon>
        <taxon>Kinetoplastea</taxon>
        <taxon>Metakinetoplastina</taxon>
        <taxon>Trypanosomatida</taxon>
        <taxon>Trypanosomatidae</taxon>
        <taxon>Leishmaniinae</taxon>
        <taxon>Leishmania</taxon>
    </lineage>
</organism>
<evidence type="ECO:0000313" key="2">
    <source>
        <dbReference type="EMBL" id="CBZ27160.1"/>
    </source>
</evidence>